<protein>
    <recommendedName>
        <fullName evidence="7">DM domain-containing protein</fullName>
    </recommendedName>
</protein>
<dbReference type="PANTHER" id="PTHR12322:SF53">
    <property type="entry name" value="DOUBLESEX-MAB RELATED 11E"/>
    <property type="match status" value="1"/>
</dbReference>
<evidence type="ECO:0000256" key="2">
    <source>
        <dbReference type="ARBA" id="ARBA00022833"/>
    </source>
</evidence>
<name>A0AAN5CIT7_9BILA</name>
<feature type="non-terminal residue" evidence="8">
    <location>
        <position position="1"/>
    </location>
</feature>
<dbReference type="Proteomes" id="UP001328107">
    <property type="component" value="Unassembled WGS sequence"/>
</dbReference>
<comment type="subcellular location">
    <subcellularLocation>
        <location evidence="5">Nucleus</location>
    </subcellularLocation>
</comment>
<evidence type="ECO:0000256" key="6">
    <source>
        <dbReference type="SAM" id="MobiDB-lite"/>
    </source>
</evidence>
<keyword evidence="1 5" id="KW-0479">Metal-binding</keyword>
<proteinExistence type="predicted"/>
<keyword evidence="4 5" id="KW-0539">Nucleus</keyword>
<evidence type="ECO:0000313" key="9">
    <source>
        <dbReference type="Proteomes" id="UP001328107"/>
    </source>
</evidence>
<dbReference type="InterPro" id="IPR026607">
    <property type="entry name" value="DMRT"/>
</dbReference>
<dbReference type="EMBL" id="BTRK01000004">
    <property type="protein sequence ID" value="GMR45173.1"/>
    <property type="molecule type" value="Genomic_DNA"/>
</dbReference>
<accession>A0AAN5CIT7</accession>
<dbReference type="PROSITE" id="PS50809">
    <property type="entry name" value="DM_2"/>
    <property type="match status" value="1"/>
</dbReference>
<keyword evidence="3 5" id="KW-0238">DNA-binding</keyword>
<keyword evidence="2 5" id="KW-0862">Zinc</keyword>
<evidence type="ECO:0000259" key="7">
    <source>
        <dbReference type="PROSITE" id="PS50809"/>
    </source>
</evidence>
<dbReference type="GO" id="GO:0046872">
    <property type="term" value="F:metal ion binding"/>
    <property type="evidence" value="ECO:0007669"/>
    <property type="project" value="UniProtKB-KW"/>
</dbReference>
<keyword evidence="9" id="KW-1185">Reference proteome</keyword>
<dbReference type="PROSITE" id="PS40000">
    <property type="entry name" value="DM_1"/>
    <property type="match status" value="1"/>
</dbReference>
<dbReference type="PANTHER" id="PTHR12322">
    <property type="entry name" value="DOUBLESEX AND MAB-3 RELATED TRANSCRIPTION FACTOR DMRT"/>
    <property type="match status" value="1"/>
</dbReference>
<dbReference type="Gene3D" id="4.10.1040.10">
    <property type="entry name" value="DM DNA-binding domain"/>
    <property type="match status" value="1"/>
</dbReference>
<feature type="DNA-binding region" description="DM" evidence="5">
    <location>
        <begin position="134"/>
        <end position="177"/>
    </location>
</feature>
<evidence type="ECO:0000313" key="8">
    <source>
        <dbReference type="EMBL" id="GMR45173.1"/>
    </source>
</evidence>
<dbReference type="GO" id="GO:0007548">
    <property type="term" value="P:sex differentiation"/>
    <property type="evidence" value="ECO:0007669"/>
    <property type="project" value="TreeGrafter"/>
</dbReference>
<evidence type="ECO:0000256" key="4">
    <source>
        <dbReference type="ARBA" id="ARBA00023242"/>
    </source>
</evidence>
<evidence type="ECO:0000256" key="5">
    <source>
        <dbReference type="PROSITE-ProRule" id="PRU00070"/>
    </source>
</evidence>
<dbReference type="Pfam" id="PF00751">
    <property type="entry name" value="DM"/>
    <property type="match status" value="1"/>
</dbReference>
<feature type="compositionally biased region" description="Low complexity" evidence="6">
    <location>
        <begin position="283"/>
        <end position="298"/>
    </location>
</feature>
<dbReference type="GO" id="GO:0000978">
    <property type="term" value="F:RNA polymerase II cis-regulatory region sequence-specific DNA binding"/>
    <property type="evidence" value="ECO:0007669"/>
    <property type="project" value="TreeGrafter"/>
</dbReference>
<dbReference type="GO" id="GO:0000981">
    <property type="term" value="F:DNA-binding transcription factor activity, RNA polymerase II-specific"/>
    <property type="evidence" value="ECO:0007669"/>
    <property type="project" value="TreeGrafter"/>
</dbReference>
<feature type="domain" description="DM" evidence="7">
    <location>
        <begin position="134"/>
        <end position="177"/>
    </location>
</feature>
<comment type="caution">
    <text evidence="8">The sequence shown here is derived from an EMBL/GenBank/DDBJ whole genome shotgun (WGS) entry which is preliminary data.</text>
</comment>
<dbReference type="GO" id="GO:0005634">
    <property type="term" value="C:nucleus"/>
    <property type="evidence" value="ECO:0007669"/>
    <property type="project" value="UniProtKB-SubCell"/>
</dbReference>
<sequence>SPISNYQPPSPSIKYTVLIIFPLRYSLYPHTHSQPRPTMAEYDRLRDTPRVATFTIAPFTDNSHSAPSTAHSPPAAPTAVMSEAHVATEIPAGTQVVVEATLLTSDVDHTIEEMKAASQPIATVRTSANRTLFCRKCEGHGQQVILKGHASKCPYNNCTCKTCSNVMSMRANAIIRRYRTRTTDCGLVLKPVHFRNGNTRLRVFPKYIDETDGECVTIPVQPNGATSQFAMMEVPTRQSPNGGLHQSPSSSSLNGCKRYSSEDERSPNSAKRSHHIEEEHLQQSSRGSQGPPSVSPVTPTLFDMLLQQQQQLQQAQPKQNGELSPDIWSSSGLLGLNSSSISSLLSSSSSDLLAQLTSMHTQPQSSSLIYTTTPTTPAVPVSSQYSQAVTSLASAISHPSPFLPVSPPSSICQSVVCPTTQLSSLNIDGLSTPIEEPKLTPDAIINTSKYSSNGSLAVGERTEAVDVKPEFSEERLTKNLFIAPDADRSHPMFWHFMTTVQQLEQTMLYNNFPKPSSSQ</sequence>
<dbReference type="SUPFAM" id="SSF82927">
    <property type="entry name" value="Cysteine-rich DNA binding domain, (DM domain)"/>
    <property type="match status" value="1"/>
</dbReference>
<feature type="compositionally biased region" description="Polar residues" evidence="6">
    <location>
        <begin position="236"/>
        <end position="254"/>
    </location>
</feature>
<dbReference type="AlphaFoldDB" id="A0AAN5CIT7"/>
<organism evidence="8 9">
    <name type="scientific">Pristionchus mayeri</name>
    <dbReference type="NCBI Taxonomy" id="1317129"/>
    <lineage>
        <taxon>Eukaryota</taxon>
        <taxon>Metazoa</taxon>
        <taxon>Ecdysozoa</taxon>
        <taxon>Nematoda</taxon>
        <taxon>Chromadorea</taxon>
        <taxon>Rhabditida</taxon>
        <taxon>Rhabditina</taxon>
        <taxon>Diplogasteromorpha</taxon>
        <taxon>Diplogasteroidea</taxon>
        <taxon>Neodiplogasteridae</taxon>
        <taxon>Pristionchus</taxon>
    </lineage>
</organism>
<evidence type="ECO:0000256" key="3">
    <source>
        <dbReference type="ARBA" id="ARBA00023125"/>
    </source>
</evidence>
<evidence type="ECO:0000256" key="1">
    <source>
        <dbReference type="ARBA" id="ARBA00022723"/>
    </source>
</evidence>
<feature type="region of interest" description="Disordered" evidence="6">
    <location>
        <begin position="236"/>
        <end position="298"/>
    </location>
</feature>
<dbReference type="SMART" id="SM00301">
    <property type="entry name" value="DM"/>
    <property type="match status" value="1"/>
</dbReference>
<gene>
    <name evidence="8" type="ORF">PMAYCL1PPCAC_15368</name>
</gene>
<dbReference type="InterPro" id="IPR036407">
    <property type="entry name" value="DM_DNA-bd_sf"/>
</dbReference>
<reference evidence="9" key="1">
    <citation type="submission" date="2022-10" db="EMBL/GenBank/DDBJ databases">
        <title>Genome assembly of Pristionchus species.</title>
        <authorList>
            <person name="Yoshida K."/>
            <person name="Sommer R.J."/>
        </authorList>
    </citation>
    <scope>NUCLEOTIDE SEQUENCE [LARGE SCALE GENOMIC DNA]</scope>
    <source>
        <strain evidence="9">RS5460</strain>
    </source>
</reference>
<dbReference type="InterPro" id="IPR001275">
    <property type="entry name" value="DM_DNA-bd"/>
</dbReference>